<evidence type="ECO:0000313" key="2">
    <source>
        <dbReference type="EMBL" id="MDP4099154.1"/>
    </source>
</evidence>
<reference evidence="2 3" key="1">
    <citation type="submission" date="2022-10" db="EMBL/GenBank/DDBJ databases">
        <title>Paenibacillus description and whole genome data of maize root bacterial community.</title>
        <authorList>
            <person name="Marton D."/>
            <person name="Farkas M."/>
            <person name="Cserhati M."/>
        </authorList>
    </citation>
    <scope>NUCLEOTIDE SEQUENCE [LARGE SCALE GENOMIC DNA]</scope>
    <source>
        <strain evidence="2 3">P96</strain>
    </source>
</reference>
<evidence type="ECO:0008006" key="4">
    <source>
        <dbReference type="Google" id="ProtNLM"/>
    </source>
</evidence>
<organism evidence="2 3">
    <name type="scientific">Paenibacillus zeirhizosphaerae</name>
    <dbReference type="NCBI Taxonomy" id="2987519"/>
    <lineage>
        <taxon>Bacteria</taxon>
        <taxon>Bacillati</taxon>
        <taxon>Bacillota</taxon>
        <taxon>Bacilli</taxon>
        <taxon>Bacillales</taxon>
        <taxon>Paenibacillaceae</taxon>
        <taxon>Paenibacillus</taxon>
    </lineage>
</organism>
<keyword evidence="1" id="KW-0812">Transmembrane</keyword>
<evidence type="ECO:0000313" key="3">
    <source>
        <dbReference type="Proteomes" id="UP001241848"/>
    </source>
</evidence>
<dbReference type="RefSeq" id="WP_305756774.1">
    <property type="nucleotide sequence ID" value="NZ_JAPCKK010000032.1"/>
</dbReference>
<keyword evidence="1" id="KW-1133">Transmembrane helix</keyword>
<protein>
    <recommendedName>
        <fullName evidence="4">Transposase</fullName>
    </recommendedName>
</protein>
<keyword evidence="1" id="KW-0472">Membrane</keyword>
<name>A0ABT9FWP1_9BACL</name>
<accession>A0ABT9FWP1</accession>
<keyword evidence="3" id="KW-1185">Reference proteome</keyword>
<gene>
    <name evidence="2" type="ORF">OIN60_20770</name>
</gene>
<proteinExistence type="predicted"/>
<comment type="caution">
    <text evidence="2">The sequence shown here is derived from an EMBL/GenBank/DDBJ whole genome shotgun (WGS) entry which is preliminary data.</text>
</comment>
<sequence>MPEDNDVKATYYHYKLIKKVSIHRPMLWSYLSLPIIMLIFLTVALHWTSIFLFALALPVMMWTHFVITRSFLMIKGSPFRKRWAYSWKLPWQGYMPEQYIGYPTFSSIQFHNMWIGFCFTIVFLFFSPPVFTFSLLFWHLWLATPRLWTLYLLKRERKDGMIKFNQRDMSYYQQ</sequence>
<dbReference type="EMBL" id="JAPCKK010000032">
    <property type="protein sequence ID" value="MDP4099154.1"/>
    <property type="molecule type" value="Genomic_DNA"/>
</dbReference>
<feature type="transmembrane region" description="Helical" evidence="1">
    <location>
        <begin position="113"/>
        <end position="130"/>
    </location>
</feature>
<dbReference type="Proteomes" id="UP001241848">
    <property type="component" value="Unassembled WGS sequence"/>
</dbReference>
<evidence type="ECO:0000256" key="1">
    <source>
        <dbReference type="SAM" id="Phobius"/>
    </source>
</evidence>
<feature type="transmembrane region" description="Helical" evidence="1">
    <location>
        <begin position="27"/>
        <end position="45"/>
    </location>
</feature>
<feature type="transmembrane region" description="Helical" evidence="1">
    <location>
        <begin position="51"/>
        <end position="72"/>
    </location>
</feature>